<reference evidence="2 3" key="1">
    <citation type="submission" date="2019-03" db="EMBL/GenBank/DDBJ databases">
        <title>Genomic Encyclopedia of Type Strains, Phase IV (KMG-IV): sequencing the most valuable type-strain genomes for metagenomic binning, comparative biology and taxonomic classification.</title>
        <authorList>
            <person name="Goeker M."/>
        </authorList>
    </citation>
    <scope>NUCLEOTIDE SEQUENCE [LARGE SCALE GENOMIC DNA]</scope>
    <source>
        <strain evidence="2 3">DSM 19377</strain>
    </source>
</reference>
<keyword evidence="2" id="KW-0808">Transferase</keyword>
<organism evidence="2 3">
    <name type="scientific">Scopulibacillus darangshiensis</name>
    <dbReference type="NCBI Taxonomy" id="442528"/>
    <lineage>
        <taxon>Bacteria</taxon>
        <taxon>Bacillati</taxon>
        <taxon>Bacillota</taxon>
        <taxon>Bacilli</taxon>
        <taxon>Bacillales</taxon>
        <taxon>Sporolactobacillaceae</taxon>
        <taxon>Scopulibacillus</taxon>
    </lineage>
</organism>
<dbReference type="PANTHER" id="PTHR43792">
    <property type="entry name" value="GNAT FAMILY, PUTATIVE (AFU_ORTHOLOGUE AFUA_3G00765)-RELATED-RELATED"/>
    <property type="match status" value="1"/>
</dbReference>
<protein>
    <submittedName>
        <fullName evidence="2">Ribosomal-protein-alanine N-acetyltransferase</fullName>
    </submittedName>
</protein>
<dbReference type="InterPro" id="IPR000182">
    <property type="entry name" value="GNAT_dom"/>
</dbReference>
<dbReference type="EMBL" id="SLXK01000013">
    <property type="protein sequence ID" value="TCP29054.1"/>
    <property type="molecule type" value="Genomic_DNA"/>
</dbReference>
<dbReference type="SUPFAM" id="SSF55729">
    <property type="entry name" value="Acyl-CoA N-acyltransferases (Nat)"/>
    <property type="match status" value="1"/>
</dbReference>
<keyword evidence="3" id="KW-1185">Reference proteome</keyword>
<feature type="domain" description="N-acetyltransferase" evidence="1">
    <location>
        <begin position="32"/>
        <end position="195"/>
    </location>
</feature>
<dbReference type="InterPro" id="IPR051531">
    <property type="entry name" value="N-acetyltransferase"/>
</dbReference>
<proteinExistence type="predicted"/>
<dbReference type="PROSITE" id="PS51186">
    <property type="entry name" value="GNAT"/>
    <property type="match status" value="1"/>
</dbReference>
<dbReference type="Pfam" id="PF13302">
    <property type="entry name" value="Acetyltransf_3"/>
    <property type="match status" value="1"/>
</dbReference>
<evidence type="ECO:0000259" key="1">
    <source>
        <dbReference type="PROSITE" id="PS51186"/>
    </source>
</evidence>
<evidence type="ECO:0000313" key="2">
    <source>
        <dbReference type="EMBL" id="TCP29054.1"/>
    </source>
</evidence>
<dbReference type="Gene3D" id="3.40.630.30">
    <property type="match status" value="1"/>
</dbReference>
<name>A0A4R2P4Q2_9BACL</name>
<sequence length="203" mass="23463">MISESNKKAGKDANMNVDAIFHEFPVLESEDLILKKIEENHFEGLFAIYDNERIFDHCGIKPKHNKATVKKMIGHFERDYNKKTRVKWGIFTKHESDKLAGIIEAFEFNQKVNMVTVGYYLAESHWGRGIATEAVKLLLPFLFKKVDINRIQADVMPQNKNSKRVLLKNNFTKEGTLRQAALWSGKGIVDLEKYSILKEEYAK</sequence>
<accession>A0A4R2P4Q2</accession>
<dbReference type="GO" id="GO:0008999">
    <property type="term" value="F:protein-N-terminal-alanine acetyltransferase activity"/>
    <property type="evidence" value="ECO:0007669"/>
    <property type="project" value="TreeGrafter"/>
</dbReference>
<dbReference type="AlphaFoldDB" id="A0A4R2P4Q2"/>
<dbReference type="InterPro" id="IPR016181">
    <property type="entry name" value="Acyl_CoA_acyltransferase"/>
</dbReference>
<comment type="caution">
    <text evidence="2">The sequence shown here is derived from an EMBL/GenBank/DDBJ whole genome shotgun (WGS) entry which is preliminary data.</text>
</comment>
<evidence type="ECO:0000313" key="3">
    <source>
        <dbReference type="Proteomes" id="UP000295416"/>
    </source>
</evidence>
<gene>
    <name evidence="2" type="ORF">EV207_11390</name>
</gene>
<dbReference type="PANTHER" id="PTHR43792:SF9">
    <property type="entry name" value="RIBOSOMAL-PROTEIN-ALANINE ACETYLTRANSFERASE"/>
    <property type="match status" value="1"/>
</dbReference>
<dbReference type="Proteomes" id="UP000295416">
    <property type="component" value="Unassembled WGS sequence"/>
</dbReference>
<dbReference type="GO" id="GO:0005737">
    <property type="term" value="C:cytoplasm"/>
    <property type="evidence" value="ECO:0007669"/>
    <property type="project" value="TreeGrafter"/>
</dbReference>